<evidence type="ECO:0000256" key="1">
    <source>
        <dbReference type="SAM" id="MobiDB-lite"/>
    </source>
</evidence>
<reference evidence="2 3" key="1">
    <citation type="submission" date="2024-04" db="EMBL/GenBank/DDBJ databases">
        <title>genome sequences of Mucor flavus KT1a and Helicostylum pulchrum KT1b strains isolated from the surface of a dry-aged beef.</title>
        <authorList>
            <person name="Toyotome T."/>
            <person name="Hosono M."/>
            <person name="Torimaru M."/>
            <person name="Fukuda K."/>
            <person name="Mikami N."/>
        </authorList>
    </citation>
    <scope>NUCLEOTIDE SEQUENCE [LARGE SCALE GENOMIC DNA]</scope>
    <source>
        <strain evidence="2 3">KT1a</strain>
    </source>
</reference>
<keyword evidence="3" id="KW-1185">Reference proteome</keyword>
<accession>A0ABP9YRH8</accession>
<feature type="compositionally biased region" description="Low complexity" evidence="1">
    <location>
        <begin position="25"/>
        <end position="52"/>
    </location>
</feature>
<dbReference type="EMBL" id="BAABUK010000005">
    <property type="protein sequence ID" value="GAA5809435.1"/>
    <property type="molecule type" value="Genomic_DNA"/>
</dbReference>
<proteinExistence type="predicted"/>
<evidence type="ECO:0000313" key="2">
    <source>
        <dbReference type="EMBL" id="GAA5809435.1"/>
    </source>
</evidence>
<dbReference type="Proteomes" id="UP001473302">
    <property type="component" value="Unassembled WGS sequence"/>
</dbReference>
<feature type="compositionally biased region" description="Acidic residues" evidence="1">
    <location>
        <begin position="61"/>
        <end position="73"/>
    </location>
</feature>
<protein>
    <submittedName>
        <fullName evidence="2">Uncharacterized protein</fullName>
    </submittedName>
</protein>
<evidence type="ECO:0000313" key="3">
    <source>
        <dbReference type="Proteomes" id="UP001473302"/>
    </source>
</evidence>
<sequence length="138" mass="15696">MNEESKENISQSSNSAPLMLNRFRNQTNYISTNQTINQQQQASSAEQQTTTENQGKKLDIFAEEEEEEGEEEDTTFRALVFKAGYEHFKSGVVDLGVIRNLNRKMLNHHPKTLAEALDVLSYEIISKDKSSNLTNVLK</sequence>
<organism evidence="2 3">
    <name type="scientific">Mucor flavus</name>
    <dbReference type="NCBI Taxonomy" id="439312"/>
    <lineage>
        <taxon>Eukaryota</taxon>
        <taxon>Fungi</taxon>
        <taxon>Fungi incertae sedis</taxon>
        <taxon>Mucoromycota</taxon>
        <taxon>Mucoromycotina</taxon>
        <taxon>Mucoromycetes</taxon>
        <taxon>Mucorales</taxon>
        <taxon>Mucorineae</taxon>
        <taxon>Mucoraceae</taxon>
        <taxon>Mucor</taxon>
    </lineage>
</organism>
<name>A0ABP9YRH8_9FUNG</name>
<comment type="caution">
    <text evidence="2">The sequence shown here is derived from an EMBL/GenBank/DDBJ whole genome shotgun (WGS) entry which is preliminary data.</text>
</comment>
<gene>
    <name evidence="2" type="ORF">MFLAVUS_002843</name>
</gene>
<feature type="region of interest" description="Disordered" evidence="1">
    <location>
        <begin position="1"/>
        <end position="74"/>
    </location>
</feature>